<evidence type="ECO:0000256" key="1">
    <source>
        <dbReference type="SAM" id="SignalP"/>
    </source>
</evidence>
<keyword evidence="1" id="KW-0732">Signal</keyword>
<dbReference type="Proteomes" id="UP000887565">
    <property type="component" value="Unplaced"/>
</dbReference>
<evidence type="ECO:0000313" key="2">
    <source>
        <dbReference type="Proteomes" id="UP000887565"/>
    </source>
</evidence>
<protein>
    <submittedName>
        <fullName evidence="3">Uncharacterized protein</fullName>
    </submittedName>
</protein>
<dbReference type="AlphaFoldDB" id="A0A915KHM5"/>
<feature type="signal peptide" evidence="1">
    <location>
        <begin position="1"/>
        <end position="19"/>
    </location>
</feature>
<accession>A0A915KHM5</accession>
<dbReference type="WBParaSite" id="nRc.2.0.1.t37491-RA">
    <property type="protein sequence ID" value="nRc.2.0.1.t37491-RA"/>
    <property type="gene ID" value="nRc.2.0.1.g37491"/>
</dbReference>
<evidence type="ECO:0000313" key="3">
    <source>
        <dbReference type="WBParaSite" id="nRc.2.0.1.t37491-RA"/>
    </source>
</evidence>
<feature type="chain" id="PRO_5037229590" evidence="1">
    <location>
        <begin position="20"/>
        <end position="265"/>
    </location>
</feature>
<sequence length="265" mass="28195">MQSTMPLALVQMAGHCLLGAHLQMCSYHGCCTHKCSYHGCCTHNDPCCGAQHPNSTSPTKAAATDASCCYFCRMRAHLTDWCDRPCPQRQPGCFVPTHGGYTGTSSPFCCPRTAAWNSNGLSAGGHQLNGINESDRFLIHHQRDVGHVVNGFGEEISSPPLGATQQAANVVLSAPAALPILGPEVTQRALQFIVDSTIRATPVHKILLDGELLLIAVDTFHHTVEQARHNAQPPAVVALLPSTMTTGAQMLVVTAQQQPEAAVAS</sequence>
<proteinExistence type="predicted"/>
<reference evidence="3" key="1">
    <citation type="submission" date="2022-11" db="UniProtKB">
        <authorList>
            <consortium name="WormBaseParasite"/>
        </authorList>
    </citation>
    <scope>IDENTIFICATION</scope>
</reference>
<keyword evidence="2" id="KW-1185">Reference proteome</keyword>
<name>A0A915KHM5_ROMCU</name>
<organism evidence="2 3">
    <name type="scientific">Romanomermis culicivorax</name>
    <name type="common">Nematode worm</name>
    <dbReference type="NCBI Taxonomy" id="13658"/>
    <lineage>
        <taxon>Eukaryota</taxon>
        <taxon>Metazoa</taxon>
        <taxon>Ecdysozoa</taxon>
        <taxon>Nematoda</taxon>
        <taxon>Enoplea</taxon>
        <taxon>Dorylaimia</taxon>
        <taxon>Mermithida</taxon>
        <taxon>Mermithoidea</taxon>
        <taxon>Mermithidae</taxon>
        <taxon>Romanomermis</taxon>
    </lineage>
</organism>